<dbReference type="GO" id="GO:0005829">
    <property type="term" value="C:cytosol"/>
    <property type="evidence" value="ECO:0007669"/>
    <property type="project" value="TreeGrafter"/>
</dbReference>
<dbReference type="EC" id="2.1.2.9" evidence="1"/>
<dbReference type="Pfam" id="PF00551">
    <property type="entry name" value="Formyl_trans_N"/>
    <property type="match status" value="1"/>
</dbReference>
<dbReference type="InterPro" id="IPR041711">
    <property type="entry name" value="Met-tRNA-FMT_N"/>
</dbReference>
<feature type="domain" description="Formyl transferase N-terminal" evidence="2">
    <location>
        <begin position="5"/>
        <end position="183"/>
    </location>
</feature>
<evidence type="ECO:0000259" key="2">
    <source>
        <dbReference type="Pfam" id="PF00551"/>
    </source>
</evidence>
<evidence type="ECO:0000256" key="1">
    <source>
        <dbReference type="ARBA" id="ARBA00012261"/>
    </source>
</evidence>
<feature type="non-terminal residue" evidence="3">
    <location>
        <position position="195"/>
    </location>
</feature>
<dbReference type="GO" id="GO:0004479">
    <property type="term" value="F:methionyl-tRNA formyltransferase activity"/>
    <property type="evidence" value="ECO:0007669"/>
    <property type="project" value="UniProtKB-EC"/>
</dbReference>
<dbReference type="SUPFAM" id="SSF53328">
    <property type="entry name" value="Formyltransferase"/>
    <property type="match status" value="1"/>
</dbReference>
<gene>
    <name evidence="3" type="ORF">METZ01_LOCUS455103</name>
</gene>
<dbReference type="InterPro" id="IPR036477">
    <property type="entry name" value="Formyl_transf_N_sf"/>
</dbReference>
<dbReference type="Gene3D" id="3.40.50.12230">
    <property type="match status" value="1"/>
</dbReference>
<name>A0A383A3U5_9ZZZZ</name>
<accession>A0A383A3U5</accession>
<dbReference type="InterPro" id="IPR001555">
    <property type="entry name" value="GART_AS"/>
</dbReference>
<dbReference type="EMBL" id="UINC01188838">
    <property type="protein sequence ID" value="SVE02249.1"/>
    <property type="molecule type" value="Genomic_DNA"/>
</dbReference>
<dbReference type="InterPro" id="IPR002376">
    <property type="entry name" value="Formyl_transf_N"/>
</dbReference>
<sequence length="195" mass="20027">MTSLRLVFMGTPEIAVPTLVAALAAGHDVAAVYSQPPRRAGRGHHTTASAVQQAAEAVGMEVRTPEALKDAETIGEFSALGADAAVVAAYGLILPPGILAAPRLGCLNLHASLLPRWRGAAPIQRAILAGDDETGVTIMQMDEGLDTGAMVLAETVPITPTTTAAQLHDELAALGARLMMEALDGVQSGRLAPVP</sequence>
<dbReference type="AlphaFoldDB" id="A0A383A3U5"/>
<dbReference type="PROSITE" id="PS00373">
    <property type="entry name" value="GART"/>
    <property type="match status" value="1"/>
</dbReference>
<dbReference type="PANTHER" id="PTHR11138">
    <property type="entry name" value="METHIONYL-TRNA FORMYLTRANSFERASE"/>
    <property type="match status" value="1"/>
</dbReference>
<dbReference type="CDD" id="cd08646">
    <property type="entry name" value="FMT_core_Met-tRNA-FMT_N"/>
    <property type="match status" value="1"/>
</dbReference>
<proteinExistence type="predicted"/>
<dbReference type="PANTHER" id="PTHR11138:SF5">
    <property type="entry name" value="METHIONYL-TRNA FORMYLTRANSFERASE, MITOCHONDRIAL"/>
    <property type="match status" value="1"/>
</dbReference>
<evidence type="ECO:0000313" key="3">
    <source>
        <dbReference type="EMBL" id="SVE02249.1"/>
    </source>
</evidence>
<organism evidence="3">
    <name type="scientific">marine metagenome</name>
    <dbReference type="NCBI Taxonomy" id="408172"/>
    <lineage>
        <taxon>unclassified sequences</taxon>
        <taxon>metagenomes</taxon>
        <taxon>ecological metagenomes</taxon>
    </lineage>
</organism>
<protein>
    <recommendedName>
        <fullName evidence="1">methionyl-tRNA formyltransferase</fullName>
        <ecNumber evidence="1">2.1.2.9</ecNumber>
    </recommendedName>
</protein>
<reference evidence="3" key="1">
    <citation type="submission" date="2018-05" db="EMBL/GenBank/DDBJ databases">
        <authorList>
            <person name="Lanie J.A."/>
            <person name="Ng W.-L."/>
            <person name="Kazmierczak K.M."/>
            <person name="Andrzejewski T.M."/>
            <person name="Davidsen T.M."/>
            <person name="Wayne K.J."/>
            <person name="Tettelin H."/>
            <person name="Glass J.I."/>
            <person name="Rusch D."/>
            <person name="Podicherti R."/>
            <person name="Tsui H.-C.T."/>
            <person name="Winkler M.E."/>
        </authorList>
    </citation>
    <scope>NUCLEOTIDE SEQUENCE</scope>
</reference>